<gene>
    <name evidence="1" type="ORF">ACG02S_17050</name>
</gene>
<evidence type="ECO:0008006" key="3">
    <source>
        <dbReference type="Google" id="ProtNLM"/>
    </source>
</evidence>
<protein>
    <recommendedName>
        <fullName evidence="3">Nucleotidyltransferase</fullName>
    </recommendedName>
</protein>
<comment type="caution">
    <text evidence="1">The sequence shown here is derived from an EMBL/GenBank/DDBJ whole genome shotgun (WGS) entry which is preliminary data.</text>
</comment>
<evidence type="ECO:0000313" key="1">
    <source>
        <dbReference type="EMBL" id="MFG6415605.1"/>
    </source>
</evidence>
<sequence length="127" mass="13160">MKIDEAISPSEVLASVAAALPESARANVIVVGGLAAGYYFFAGDGARAIRTEDVDCLFSPWARAVAAAEDVTEQLLEAHWTLRENRAFGAPGVGNRSAGSFAAGPTAAAWRRYEPLVPGTALGAAKL</sequence>
<dbReference type="RefSeq" id="WP_394471675.1">
    <property type="nucleotide sequence ID" value="NZ_JBIGHY010000006.1"/>
</dbReference>
<name>A0ABW7EQ34_9BURK</name>
<accession>A0ABW7EQ34</accession>
<proteinExistence type="predicted"/>
<dbReference type="Proteomes" id="UP001606300">
    <property type="component" value="Unassembled WGS sequence"/>
</dbReference>
<reference evidence="1 2" key="1">
    <citation type="submission" date="2024-09" db="EMBL/GenBank/DDBJ databases">
        <title>Novel species of the genus Pelomonas and Roseateles isolated from streams.</title>
        <authorList>
            <person name="Lu H."/>
        </authorList>
    </citation>
    <scope>NUCLEOTIDE SEQUENCE [LARGE SCALE GENOMIC DNA]</scope>
    <source>
        <strain evidence="1 2">DC23W</strain>
    </source>
</reference>
<dbReference type="EMBL" id="JBIGHY010000006">
    <property type="protein sequence ID" value="MFG6415605.1"/>
    <property type="molecule type" value="Genomic_DNA"/>
</dbReference>
<evidence type="ECO:0000313" key="2">
    <source>
        <dbReference type="Proteomes" id="UP001606300"/>
    </source>
</evidence>
<organism evidence="1 2">
    <name type="scientific">Pelomonas dachongensis</name>
    <dbReference type="NCBI Taxonomy" id="3299029"/>
    <lineage>
        <taxon>Bacteria</taxon>
        <taxon>Pseudomonadati</taxon>
        <taxon>Pseudomonadota</taxon>
        <taxon>Betaproteobacteria</taxon>
        <taxon>Burkholderiales</taxon>
        <taxon>Sphaerotilaceae</taxon>
        <taxon>Roseateles</taxon>
    </lineage>
</organism>
<keyword evidence="2" id="KW-1185">Reference proteome</keyword>